<proteinExistence type="predicted"/>
<evidence type="ECO:0000256" key="1">
    <source>
        <dbReference type="ARBA" id="ARBA00023015"/>
    </source>
</evidence>
<dbReference type="Gene3D" id="1.10.10.10">
    <property type="entry name" value="Winged helix-like DNA-binding domain superfamily/Winged helix DNA-binding domain"/>
    <property type="match status" value="1"/>
</dbReference>
<dbReference type="SUPFAM" id="SSF46785">
    <property type="entry name" value="Winged helix' DNA-binding domain"/>
    <property type="match status" value="1"/>
</dbReference>
<comment type="caution">
    <text evidence="6">The sequence shown here is derived from an EMBL/GenBank/DDBJ whole genome shotgun (WGS) entry which is preliminary data.</text>
</comment>
<protein>
    <recommendedName>
        <fullName evidence="8">HxlR family transcriptional regulator</fullName>
    </recommendedName>
</protein>
<dbReference type="PANTHER" id="PTHR33204:SF18">
    <property type="entry name" value="TRANSCRIPTIONAL REGULATORY PROTEIN"/>
    <property type="match status" value="1"/>
</dbReference>
<dbReference type="InterPro" id="IPR036249">
    <property type="entry name" value="Thioredoxin-like_sf"/>
</dbReference>
<dbReference type="CDD" id="cd03017">
    <property type="entry name" value="PRX_BCP"/>
    <property type="match status" value="1"/>
</dbReference>
<dbReference type="InterPro" id="IPR036388">
    <property type="entry name" value="WH-like_DNA-bd_sf"/>
</dbReference>
<dbReference type="Pfam" id="PF00578">
    <property type="entry name" value="AhpC-TSA"/>
    <property type="match status" value="1"/>
</dbReference>
<dbReference type="GO" id="GO:0016209">
    <property type="term" value="F:antioxidant activity"/>
    <property type="evidence" value="ECO:0007669"/>
    <property type="project" value="InterPro"/>
</dbReference>
<keyword evidence="2" id="KW-0238">DNA-binding</keyword>
<dbReference type="EMBL" id="BSTJ01000003">
    <property type="protein sequence ID" value="GLY74912.1"/>
    <property type="molecule type" value="Genomic_DNA"/>
</dbReference>
<dbReference type="Proteomes" id="UP001165135">
    <property type="component" value="Unassembled WGS sequence"/>
</dbReference>
<feature type="domain" description="HTH hxlR-type" evidence="4">
    <location>
        <begin position="11"/>
        <end position="108"/>
    </location>
</feature>
<dbReference type="PROSITE" id="PS51118">
    <property type="entry name" value="HTH_HXLR"/>
    <property type="match status" value="1"/>
</dbReference>
<sequence>MRYPEVADGDCAIAQALGVVGDWWTLLVLRDLAGGITRFSDLADELGISRKVLTERLNALVEHEVVERRPYSDRPPRSEYHLTEKGRGLLPVLVALQDWGDRFLLGDGSLTATTKPGSAEAARVHALVGRRLPPHRLADRRNGRTDPVADTEWTVLYCFPGAWAPRTPGHPPGWESIPGTSGCTLESSTFRDRLPDFAERGATVQGVSTQRPDQLDEFAAHHRIPFSLLSDQDLELTMALRLPTFRTAGVDRLKRLSLVIDRARTIRAVLYPISDPAGSVADALAHLDALSGT</sequence>
<dbReference type="InterPro" id="IPR000866">
    <property type="entry name" value="AhpC/TSA"/>
</dbReference>
<dbReference type="PROSITE" id="PS51352">
    <property type="entry name" value="THIOREDOXIN_2"/>
    <property type="match status" value="1"/>
</dbReference>
<dbReference type="InterPro" id="IPR002577">
    <property type="entry name" value="HTH_HxlR"/>
</dbReference>
<evidence type="ECO:0008006" key="8">
    <source>
        <dbReference type="Google" id="ProtNLM"/>
    </source>
</evidence>
<dbReference type="PANTHER" id="PTHR33204">
    <property type="entry name" value="TRANSCRIPTIONAL REGULATOR, MARR FAMILY"/>
    <property type="match status" value="1"/>
</dbReference>
<evidence type="ECO:0000256" key="3">
    <source>
        <dbReference type="ARBA" id="ARBA00023163"/>
    </source>
</evidence>
<name>A0A9W6RIZ9_9ACTN</name>
<organism evidence="6 7">
    <name type="scientific">Actinoallomurus iriomotensis</name>
    <dbReference type="NCBI Taxonomy" id="478107"/>
    <lineage>
        <taxon>Bacteria</taxon>
        <taxon>Bacillati</taxon>
        <taxon>Actinomycetota</taxon>
        <taxon>Actinomycetes</taxon>
        <taxon>Streptosporangiales</taxon>
        <taxon>Thermomonosporaceae</taxon>
        <taxon>Actinoallomurus</taxon>
    </lineage>
</organism>
<evidence type="ECO:0000259" key="5">
    <source>
        <dbReference type="PROSITE" id="PS51352"/>
    </source>
</evidence>
<reference evidence="6" key="1">
    <citation type="submission" date="2023-03" db="EMBL/GenBank/DDBJ databases">
        <title>Actinoallomurus iriomotensis NBRC 103681.</title>
        <authorList>
            <person name="Ichikawa N."/>
            <person name="Sato H."/>
            <person name="Tonouchi N."/>
        </authorList>
    </citation>
    <scope>NUCLEOTIDE SEQUENCE</scope>
    <source>
        <strain evidence="6">NBRC 103681</strain>
    </source>
</reference>
<dbReference type="Pfam" id="PF01638">
    <property type="entry name" value="HxlR"/>
    <property type="match status" value="1"/>
</dbReference>
<dbReference type="SUPFAM" id="SSF52833">
    <property type="entry name" value="Thioredoxin-like"/>
    <property type="match status" value="1"/>
</dbReference>
<keyword evidence="1" id="KW-0805">Transcription regulation</keyword>
<evidence type="ECO:0000259" key="4">
    <source>
        <dbReference type="PROSITE" id="PS51118"/>
    </source>
</evidence>
<dbReference type="GO" id="GO:0003677">
    <property type="term" value="F:DNA binding"/>
    <property type="evidence" value="ECO:0007669"/>
    <property type="project" value="UniProtKB-KW"/>
</dbReference>
<feature type="domain" description="Thioredoxin" evidence="5">
    <location>
        <begin position="126"/>
        <end position="292"/>
    </location>
</feature>
<dbReference type="AlphaFoldDB" id="A0A9W6RIZ9"/>
<gene>
    <name evidence="6" type="ORF">Airi01_031790</name>
</gene>
<evidence type="ECO:0000313" key="6">
    <source>
        <dbReference type="EMBL" id="GLY74912.1"/>
    </source>
</evidence>
<accession>A0A9W6RIZ9</accession>
<dbReference type="GO" id="GO:0016491">
    <property type="term" value="F:oxidoreductase activity"/>
    <property type="evidence" value="ECO:0007669"/>
    <property type="project" value="InterPro"/>
</dbReference>
<dbReference type="InterPro" id="IPR036390">
    <property type="entry name" value="WH_DNA-bd_sf"/>
</dbReference>
<dbReference type="RefSeq" id="WP_285621174.1">
    <property type="nucleotide sequence ID" value="NZ_BSTJ01000003.1"/>
</dbReference>
<keyword evidence="3" id="KW-0804">Transcription</keyword>
<dbReference type="InterPro" id="IPR013766">
    <property type="entry name" value="Thioredoxin_domain"/>
</dbReference>
<dbReference type="Gene3D" id="3.40.30.10">
    <property type="entry name" value="Glutaredoxin"/>
    <property type="match status" value="1"/>
</dbReference>
<evidence type="ECO:0000313" key="7">
    <source>
        <dbReference type="Proteomes" id="UP001165135"/>
    </source>
</evidence>
<evidence type="ECO:0000256" key="2">
    <source>
        <dbReference type="ARBA" id="ARBA00023125"/>
    </source>
</evidence>